<feature type="compositionally biased region" description="Low complexity" evidence="1">
    <location>
        <begin position="10"/>
        <end position="21"/>
    </location>
</feature>
<dbReference type="EMBL" id="LMWW01000031">
    <property type="protein sequence ID" value="KUN82585.1"/>
    <property type="molecule type" value="Genomic_DNA"/>
</dbReference>
<keyword evidence="2" id="KW-0472">Membrane</keyword>
<feature type="region of interest" description="Disordered" evidence="1">
    <location>
        <begin position="1"/>
        <end position="22"/>
    </location>
</feature>
<protein>
    <submittedName>
        <fullName evidence="3">Uncharacterized protein</fullName>
    </submittedName>
</protein>
<feature type="compositionally biased region" description="Low complexity" evidence="1">
    <location>
        <begin position="171"/>
        <end position="193"/>
    </location>
</feature>
<reference evidence="3 4" key="1">
    <citation type="submission" date="2015-10" db="EMBL/GenBank/DDBJ databases">
        <title>Draft genome sequence of Streptomyces griseoruber DSM 40281, type strain for the species Streptomyces griseoruber.</title>
        <authorList>
            <person name="Ruckert C."/>
            <person name="Winkler A."/>
            <person name="Kalinowski J."/>
            <person name="Kampfer P."/>
            <person name="Glaeser S."/>
        </authorList>
    </citation>
    <scope>NUCLEOTIDE SEQUENCE [LARGE SCALE GENOMIC DNA]</scope>
    <source>
        <strain evidence="3 4">DSM 40281</strain>
    </source>
</reference>
<organism evidence="3 4">
    <name type="scientific">Streptomyces griseoruber</name>
    <dbReference type="NCBI Taxonomy" id="1943"/>
    <lineage>
        <taxon>Bacteria</taxon>
        <taxon>Bacillati</taxon>
        <taxon>Actinomycetota</taxon>
        <taxon>Actinomycetes</taxon>
        <taxon>Kitasatosporales</taxon>
        <taxon>Streptomycetaceae</taxon>
        <taxon>Streptomyces</taxon>
    </lineage>
</organism>
<proteinExistence type="predicted"/>
<evidence type="ECO:0000313" key="4">
    <source>
        <dbReference type="Proteomes" id="UP000052982"/>
    </source>
</evidence>
<feature type="region of interest" description="Disordered" evidence="1">
    <location>
        <begin position="68"/>
        <end position="214"/>
    </location>
</feature>
<dbReference type="STRING" id="1943.AQJ64_18860"/>
<evidence type="ECO:0000256" key="1">
    <source>
        <dbReference type="SAM" id="MobiDB-lite"/>
    </source>
</evidence>
<feature type="compositionally biased region" description="Pro residues" evidence="1">
    <location>
        <begin position="205"/>
        <end position="214"/>
    </location>
</feature>
<comment type="caution">
    <text evidence="3">The sequence shown here is derived from an EMBL/GenBank/DDBJ whole genome shotgun (WGS) entry which is preliminary data.</text>
</comment>
<dbReference type="RefSeq" id="WP_059202781.1">
    <property type="nucleotide sequence ID" value="NZ_JBIRRP010000036.1"/>
</dbReference>
<gene>
    <name evidence="3" type="ORF">AQJ64_18860</name>
</gene>
<dbReference type="Proteomes" id="UP000052982">
    <property type="component" value="Unassembled WGS sequence"/>
</dbReference>
<keyword evidence="2" id="KW-0812">Transmembrane</keyword>
<sequence>MTVQLDTPHAAAAARRSASDAPVFVDESGRRSRTFRRIGILAGLACGAYAVVIVATLLSGNAGAPWLPVPGPDDDPPAGQVEATRAPSASAGAASGAPGFAAPRGPGVSASAGAPSPGGVSGGPSASGSAAAPTGSTAARPSASGSPRASTAPSATPSAPAPGNPVGGGSASPQPAESTPATSPSPESSPSPAGGTDTVADGAPHPAPAAAPAA</sequence>
<accession>A0A101SYN6</accession>
<feature type="compositionally biased region" description="Low complexity" evidence="1">
    <location>
        <begin position="86"/>
        <end position="158"/>
    </location>
</feature>
<keyword evidence="2" id="KW-1133">Transmembrane helix</keyword>
<keyword evidence="4" id="KW-1185">Reference proteome</keyword>
<evidence type="ECO:0000313" key="3">
    <source>
        <dbReference type="EMBL" id="KUN82585.1"/>
    </source>
</evidence>
<evidence type="ECO:0000256" key="2">
    <source>
        <dbReference type="SAM" id="Phobius"/>
    </source>
</evidence>
<dbReference type="AlphaFoldDB" id="A0A101SYN6"/>
<name>A0A101SYN6_9ACTN</name>
<feature type="transmembrane region" description="Helical" evidence="2">
    <location>
        <begin position="38"/>
        <end position="58"/>
    </location>
</feature>